<dbReference type="InterPro" id="IPR013320">
    <property type="entry name" value="ConA-like_dom_sf"/>
</dbReference>
<accession>A0A0C3APY7</accession>
<feature type="signal peptide" evidence="12">
    <location>
        <begin position="1"/>
        <end position="19"/>
    </location>
</feature>
<reference evidence="14 15" key="1">
    <citation type="submission" date="2014-04" db="EMBL/GenBank/DDBJ databases">
        <authorList>
            <consortium name="DOE Joint Genome Institute"/>
            <person name="Kuo A."/>
            <person name="Zuccaro A."/>
            <person name="Kohler A."/>
            <person name="Nagy L.G."/>
            <person name="Floudas D."/>
            <person name="Copeland A."/>
            <person name="Barry K.W."/>
            <person name="Cichocki N."/>
            <person name="Veneault-Fourrey C."/>
            <person name="LaButti K."/>
            <person name="Lindquist E.A."/>
            <person name="Lipzen A."/>
            <person name="Lundell T."/>
            <person name="Morin E."/>
            <person name="Murat C."/>
            <person name="Sun H."/>
            <person name="Tunlid A."/>
            <person name="Henrissat B."/>
            <person name="Grigoriev I.V."/>
            <person name="Hibbett D.S."/>
            <person name="Martin F."/>
            <person name="Nordberg H.P."/>
            <person name="Cantor M.N."/>
            <person name="Hua S.X."/>
        </authorList>
    </citation>
    <scope>NUCLEOTIDE SEQUENCE [LARGE SCALE GENOMIC DNA]</scope>
    <source>
        <strain evidence="14 15">MAFF 305830</strain>
    </source>
</reference>
<name>A0A0C3APY7_SERVB</name>
<evidence type="ECO:0000256" key="11">
    <source>
        <dbReference type="RuleBase" id="RU362015"/>
    </source>
</evidence>
<dbReference type="Gene3D" id="2.60.120.180">
    <property type="match status" value="1"/>
</dbReference>
<evidence type="ECO:0000256" key="3">
    <source>
        <dbReference type="ARBA" id="ARBA00007792"/>
    </source>
</evidence>
<feature type="domain" description="GH11" evidence="13">
    <location>
        <begin position="26"/>
        <end position="222"/>
    </location>
</feature>
<keyword evidence="15" id="KW-1185">Reference proteome</keyword>
<organism evidence="14 15">
    <name type="scientific">Serendipita vermifera MAFF 305830</name>
    <dbReference type="NCBI Taxonomy" id="933852"/>
    <lineage>
        <taxon>Eukaryota</taxon>
        <taxon>Fungi</taxon>
        <taxon>Dikarya</taxon>
        <taxon>Basidiomycota</taxon>
        <taxon>Agaricomycotina</taxon>
        <taxon>Agaricomycetes</taxon>
        <taxon>Sebacinales</taxon>
        <taxon>Serendipitaceae</taxon>
        <taxon>Serendipita</taxon>
    </lineage>
</organism>
<dbReference type="EMBL" id="KN824305">
    <property type="protein sequence ID" value="KIM26615.1"/>
    <property type="molecule type" value="Genomic_DNA"/>
</dbReference>
<evidence type="ECO:0000256" key="5">
    <source>
        <dbReference type="ARBA" id="ARBA00022651"/>
    </source>
</evidence>
<evidence type="ECO:0000256" key="10">
    <source>
        <dbReference type="PROSITE-ProRule" id="PRU01097"/>
    </source>
</evidence>
<dbReference type="STRING" id="933852.A0A0C3APY7"/>
<evidence type="ECO:0000256" key="12">
    <source>
        <dbReference type="SAM" id="SignalP"/>
    </source>
</evidence>
<dbReference type="UniPathway" id="UPA00114"/>
<evidence type="ECO:0000256" key="4">
    <source>
        <dbReference type="ARBA" id="ARBA00012590"/>
    </source>
</evidence>
<dbReference type="InterPro" id="IPR013319">
    <property type="entry name" value="GH11/12"/>
</dbReference>
<comment type="pathway">
    <text evidence="2 11">Glycan degradation; xylan degradation.</text>
</comment>
<dbReference type="EC" id="3.2.1.8" evidence="4 11"/>
<keyword evidence="9 11" id="KW-0624">Polysaccharide degradation</keyword>
<dbReference type="GO" id="GO:0045493">
    <property type="term" value="P:xylan catabolic process"/>
    <property type="evidence" value="ECO:0007669"/>
    <property type="project" value="UniProtKB-UniPathway"/>
</dbReference>
<dbReference type="InterPro" id="IPR033123">
    <property type="entry name" value="GH11_dom"/>
</dbReference>
<dbReference type="PRINTS" id="PR00911">
    <property type="entry name" value="GLHYDRLASE11"/>
</dbReference>
<dbReference type="OrthoDB" id="2115822at2759"/>
<dbReference type="SUPFAM" id="SSF49899">
    <property type="entry name" value="Concanavalin A-like lectins/glucanases"/>
    <property type="match status" value="1"/>
</dbReference>
<comment type="caution">
    <text evidence="10">Lacks conserved residue(s) required for the propagation of feature annotation.</text>
</comment>
<evidence type="ECO:0000256" key="7">
    <source>
        <dbReference type="ARBA" id="ARBA00023277"/>
    </source>
</evidence>
<evidence type="ECO:0000256" key="6">
    <source>
        <dbReference type="ARBA" id="ARBA00022801"/>
    </source>
</evidence>
<evidence type="ECO:0000256" key="1">
    <source>
        <dbReference type="ARBA" id="ARBA00000681"/>
    </source>
</evidence>
<comment type="catalytic activity">
    <reaction evidence="1 11">
        <text>Endohydrolysis of (1-&gt;4)-beta-D-xylosidic linkages in xylans.</text>
        <dbReference type="EC" id="3.2.1.8"/>
    </reaction>
</comment>
<dbReference type="PROSITE" id="PS51761">
    <property type="entry name" value="GH11_3"/>
    <property type="match status" value="1"/>
</dbReference>
<evidence type="ECO:0000313" key="14">
    <source>
        <dbReference type="EMBL" id="KIM26615.1"/>
    </source>
</evidence>
<reference evidence="15" key="2">
    <citation type="submission" date="2015-01" db="EMBL/GenBank/DDBJ databases">
        <title>Evolutionary Origins and Diversification of the Mycorrhizal Mutualists.</title>
        <authorList>
            <consortium name="DOE Joint Genome Institute"/>
            <consortium name="Mycorrhizal Genomics Consortium"/>
            <person name="Kohler A."/>
            <person name="Kuo A."/>
            <person name="Nagy L.G."/>
            <person name="Floudas D."/>
            <person name="Copeland A."/>
            <person name="Barry K.W."/>
            <person name="Cichocki N."/>
            <person name="Veneault-Fourrey C."/>
            <person name="LaButti K."/>
            <person name="Lindquist E.A."/>
            <person name="Lipzen A."/>
            <person name="Lundell T."/>
            <person name="Morin E."/>
            <person name="Murat C."/>
            <person name="Riley R."/>
            <person name="Ohm R."/>
            <person name="Sun H."/>
            <person name="Tunlid A."/>
            <person name="Henrissat B."/>
            <person name="Grigoriev I.V."/>
            <person name="Hibbett D.S."/>
            <person name="Martin F."/>
        </authorList>
    </citation>
    <scope>NUCLEOTIDE SEQUENCE [LARGE SCALE GENOMIC DNA]</scope>
    <source>
        <strain evidence="15">MAFF 305830</strain>
    </source>
</reference>
<dbReference type="InterPro" id="IPR001137">
    <property type="entry name" value="Glyco_hydro_11"/>
</dbReference>
<keyword evidence="12" id="KW-0732">Signal</keyword>
<evidence type="ECO:0000313" key="15">
    <source>
        <dbReference type="Proteomes" id="UP000054097"/>
    </source>
</evidence>
<keyword evidence="7 11" id="KW-0119">Carbohydrate metabolism</keyword>
<protein>
    <recommendedName>
        <fullName evidence="4 11">Endo-1,4-beta-xylanase</fullName>
        <ecNumber evidence="4 11">3.2.1.8</ecNumber>
    </recommendedName>
</protein>
<dbReference type="HOGENOM" id="CLU_052631_3_2_1"/>
<dbReference type="Proteomes" id="UP000054097">
    <property type="component" value="Unassembled WGS sequence"/>
</dbReference>
<keyword evidence="8 11" id="KW-0326">Glycosidase</keyword>
<proteinExistence type="inferred from homology"/>
<sequence length="222" mass="23427">MVSLKSLFLAIASVASVYAAPAEGVELVARADTGPVGYFSYWWTDGTANATYTSGAGGGYTITWSNNTGQFIGGKGWNPGTSTRVINYSGLYKPDGNSYLSVYGWTRNPLIEYYIVESYGPYNPSSAGTNKGSVNCNGASYDILQATRVNQPSIEGTKTFLQFWSVRNPKKTPGGSISGTITLSCHFNAWRSLGMLTGSSHAYQIVATGGSGPSGTSTITIA</sequence>
<dbReference type="Pfam" id="PF00457">
    <property type="entry name" value="Glyco_hydro_11"/>
    <property type="match status" value="1"/>
</dbReference>
<evidence type="ECO:0000259" key="13">
    <source>
        <dbReference type="PROSITE" id="PS51761"/>
    </source>
</evidence>
<dbReference type="PANTHER" id="PTHR46828">
    <property type="entry name" value="ENDO-1,4-BETA-XYLANASE A-RELATED"/>
    <property type="match status" value="1"/>
</dbReference>
<gene>
    <name evidence="14" type="ORF">M408DRAFT_72640</name>
</gene>
<comment type="similarity">
    <text evidence="3 10 11">Belongs to the glycosyl hydrolase 11 (cellulase G) family.</text>
</comment>
<dbReference type="AlphaFoldDB" id="A0A0C3APY7"/>
<keyword evidence="5 11" id="KW-0858">Xylan degradation</keyword>
<evidence type="ECO:0000256" key="8">
    <source>
        <dbReference type="ARBA" id="ARBA00023295"/>
    </source>
</evidence>
<feature type="chain" id="PRO_5002161120" description="Endo-1,4-beta-xylanase" evidence="12">
    <location>
        <begin position="20"/>
        <end position="222"/>
    </location>
</feature>
<dbReference type="InterPro" id="IPR018208">
    <property type="entry name" value="GH11_AS_1"/>
</dbReference>
<evidence type="ECO:0000256" key="9">
    <source>
        <dbReference type="ARBA" id="ARBA00023326"/>
    </source>
</evidence>
<dbReference type="GO" id="GO:0031176">
    <property type="term" value="F:endo-1,4-beta-xylanase activity"/>
    <property type="evidence" value="ECO:0007669"/>
    <property type="project" value="UniProtKB-EC"/>
</dbReference>
<dbReference type="PANTHER" id="PTHR46828:SF2">
    <property type="entry name" value="ENDO-1,4-BETA-XYLANASE A-RELATED"/>
    <property type="match status" value="1"/>
</dbReference>
<keyword evidence="6 11" id="KW-0378">Hydrolase</keyword>
<dbReference type="PROSITE" id="PS00776">
    <property type="entry name" value="GH11_1"/>
    <property type="match status" value="1"/>
</dbReference>
<evidence type="ECO:0000256" key="2">
    <source>
        <dbReference type="ARBA" id="ARBA00004851"/>
    </source>
</evidence>